<protein>
    <submittedName>
        <fullName evidence="1">Uncharacterized protein</fullName>
    </submittedName>
</protein>
<reference evidence="1" key="1">
    <citation type="submission" date="2018-05" db="EMBL/GenBank/DDBJ databases">
        <authorList>
            <person name="Lanie J.A."/>
            <person name="Ng W.-L."/>
            <person name="Kazmierczak K.M."/>
            <person name="Andrzejewski T.M."/>
            <person name="Davidsen T.M."/>
            <person name="Wayne K.J."/>
            <person name="Tettelin H."/>
            <person name="Glass J.I."/>
            <person name="Rusch D."/>
            <person name="Podicherti R."/>
            <person name="Tsui H.-C.T."/>
            <person name="Winkler M.E."/>
        </authorList>
    </citation>
    <scope>NUCLEOTIDE SEQUENCE</scope>
</reference>
<feature type="non-terminal residue" evidence="1">
    <location>
        <position position="1"/>
    </location>
</feature>
<dbReference type="EMBL" id="UINC01129821">
    <property type="protein sequence ID" value="SVD10473.1"/>
    <property type="molecule type" value="Genomic_DNA"/>
</dbReference>
<accession>A0A382SL04</accession>
<name>A0A382SL04_9ZZZZ</name>
<proteinExistence type="predicted"/>
<gene>
    <name evidence="1" type="ORF">METZ01_LOCUS363327</name>
</gene>
<sequence>ELMKLSEDGPQNLDDSLVLLAIISFFLKLPQGYVNIGSDSSLVLTKLDILVG</sequence>
<dbReference type="AlphaFoldDB" id="A0A382SL04"/>
<evidence type="ECO:0000313" key="1">
    <source>
        <dbReference type="EMBL" id="SVD10473.1"/>
    </source>
</evidence>
<organism evidence="1">
    <name type="scientific">marine metagenome</name>
    <dbReference type="NCBI Taxonomy" id="408172"/>
    <lineage>
        <taxon>unclassified sequences</taxon>
        <taxon>metagenomes</taxon>
        <taxon>ecological metagenomes</taxon>
    </lineage>
</organism>